<organism evidence="2 3">
    <name type="scientific">Brevibacillus choshinensis</name>
    <dbReference type="NCBI Taxonomy" id="54911"/>
    <lineage>
        <taxon>Bacteria</taxon>
        <taxon>Bacillati</taxon>
        <taxon>Bacillota</taxon>
        <taxon>Bacilli</taxon>
        <taxon>Bacillales</taxon>
        <taxon>Paenibacillaceae</taxon>
        <taxon>Brevibacillus</taxon>
    </lineage>
</organism>
<evidence type="ECO:0000313" key="2">
    <source>
        <dbReference type="EMBL" id="KQL49693.1"/>
    </source>
</evidence>
<dbReference type="EMBL" id="LJJB01000007">
    <property type="protein sequence ID" value="KQL49693.1"/>
    <property type="molecule type" value="Genomic_DNA"/>
</dbReference>
<keyword evidence="1" id="KW-1133">Transmembrane helix</keyword>
<evidence type="ECO:0000256" key="1">
    <source>
        <dbReference type="SAM" id="Phobius"/>
    </source>
</evidence>
<keyword evidence="1" id="KW-0472">Membrane</keyword>
<reference evidence="2 3" key="1">
    <citation type="submission" date="2015-09" db="EMBL/GenBank/DDBJ databases">
        <title>Genome sequencing project for genomic taxonomy and phylogenomics of Bacillus-like bacteria.</title>
        <authorList>
            <person name="Liu B."/>
            <person name="Wang J."/>
            <person name="Zhu Y."/>
            <person name="Liu G."/>
            <person name="Chen Q."/>
            <person name="Chen Z."/>
            <person name="Lan J."/>
            <person name="Che J."/>
            <person name="Ge C."/>
            <person name="Shi H."/>
            <person name="Pan Z."/>
            <person name="Liu X."/>
        </authorList>
    </citation>
    <scope>NUCLEOTIDE SEQUENCE [LARGE SCALE GENOMIC DNA]</scope>
    <source>
        <strain evidence="2 3">DSM 8552</strain>
    </source>
</reference>
<proteinExistence type="predicted"/>
<dbReference type="Proteomes" id="UP000051063">
    <property type="component" value="Unassembled WGS sequence"/>
</dbReference>
<accession>A0ABR5NDS2</accession>
<feature type="transmembrane region" description="Helical" evidence="1">
    <location>
        <begin position="6"/>
        <end position="24"/>
    </location>
</feature>
<name>A0ABR5NDS2_BRECH</name>
<comment type="caution">
    <text evidence="2">The sequence shown here is derived from an EMBL/GenBank/DDBJ whole genome shotgun (WGS) entry which is preliminary data.</text>
</comment>
<keyword evidence="3" id="KW-1185">Reference proteome</keyword>
<evidence type="ECO:0000313" key="3">
    <source>
        <dbReference type="Proteomes" id="UP000051063"/>
    </source>
</evidence>
<keyword evidence="1" id="KW-0812">Transmembrane</keyword>
<sequence>MNNGCIEVILFIAFIIVYVTLDLNKNKCVCILSKKRCKKASKNAMHDAFLYSEKADPAHKA</sequence>
<gene>
    <name evidence="2" type="ORF">AN963_08210</name>
</gene>
<protein>
    <submittedName>
        <fullName evidence="2">Uncharacterized protein</fullName>
    </submittedName>
</protein>